<dbReference type="InterPro" id="IPR035906">
    <property type="entry name" value="MetI-like_sf"/>
</dbReference>
<dbReference type="Pfam" id="PF00528">
    <property type="entry name" value="BPD_transp_1"/>
    <property type="match status" value="1"/>
</dbReference>
<keyword evidence="3" id="KW-1003">Cell membrane</keyword>
<evidence type="ECO:0000256" key="7">
    <source>
        <dbReference type="RuleBase" id="RU363032"/>
    </source>
</evidence>
<sequence>MMPSLVRKLVGLVGFLLLWEAASRSGLVSPKSVPPASEVLARFVGLFADRKFLVDVVSTVLSWAIALGCAVVLAVLLGLVLGSVPVLRAIAMPIVEFLRPLPAVALIPLVISLLGTDAQTKIVLAAFAAAWPTLMNTIYALGEVDPQLADTARSFRVGRARTFLTVTLPSISPFVLTGVRISASIALIAVVGTEFLAGGSVGLGQYAYVWGTSGGRMDVVLAAAVFAGVFGCLVNAGFSLVQRKWVSWGPEGATA</sequence>
<keyword evidence="4 7" id="KW-0812">Transmembrane</keyword>
<dbReference type="PANTHER" id="PTHR30151:SF0">
    <property type="entry name" value="ABC TRANSPORTER PERMEASE PROTEIN MJ0413-RELATED"/>
    <property type="match status" value="1"/>
</dbReference>
<feature type="transmembrane region" description="Helical" evidence="7">
    <location>
        <begin position="162"/>
        <end position="179"/>
    </location>
</feature>
<keyword evidence="6 7" id="KW-0472">Membrane</keyword>
<reference evidence="9 10" key="1">
    <citation type="submission" date="2020-08" db="EMBL/GenBank/DDBJ databases">
        <title>Genomic Encyclopedia of Archaeal and Bacterial Type Strains, Phase II (KMG-II): from individual species to whole genera.</title>
        <authorList>
            <person name="Goeker M."/>
        </authorList>
    </citation>
    <scope>NUCLEOTIDE SEQUENCE [LARGE SCALE GENOMIC DNA]</scope>
    <source>
        <strain evidence="9 10">DSM 43850</strain>
    </source>
</reference>
<evidence type="ECO:0000256" key="5">
    <source>
        <dbReference type="ARBA" id="ARBA00022989"/>
    </source>
</evidence>
<dbReference type="Gene3D" id="1.10.3720.10">
    <property type="entry name" value="MetI-like"/>
    <property type="match status" value="1"/>
</dbReference>
<comment type="subcellular location">
    <subcellularLocation>
        <location evidence="1 7">Cell membrane</location>
        <topology evidence="1 7">Multi-pass membrane protein</topology>
    </subcellularLocation>
</comment>
<dbReference type="Proteomes" id="UP000517916">
    <property type="component" value="Unassembled WGS sequence"/>
</dbReference>
<evidence type="ECO:0000256" key="6">
    <source>
        <dbReference type="ARBA" id="ARBA00023136"/>
    </source>
</evidence>
<keyword evidence="2 7" id="KW-0813">Transport</keyword>
<evidence type="ECO:0000259" key="8">
    <source>
        <dbReference type="PROSITE" id="PS50928"/>
    </source>
</evidence>
<evidence type="ECO:0000313" key="9">
    <source>
        <dbReference type="EMBL" id="MBA8927878.1"/>
    </source>
</evidence>
<dbReference type="InterPro" id="IPR000515">
    <property type="entry name" value="MetI-like"/>
</dbReference>
<dbReference type="PROSITE" id="PS50928">
    <property type="entry name" value="ABC_TM1"/>
    <property type="match status" value="1"/>
</dbReference>
<gene>
    <name evidence="9" type="ORF">BC739_005095</name>
</gene>
<dbReference type="SUPFAM" id="SSF161098">
    <property type="entry name" value="MetI-like"/>
    <property type="match status" value="1"/>
</dbReference>
<proteinExistence type="inferred from homology"/>
<evidence type="ECO:0000256" key="3">
    <source>
        <dbReference type="ARBA" id="ARBA00022475"/>
    </source>
</evidence>
<organism evidence="9 10">
    <name type="scientific">Kutzneria viridogrisea</name>
    <dbReference type="NCBI Taxonomy" id="47990"/>
    <lineage>
        <taxon>Bacteria</taxon>
        <taxon>Bacillati</taxon>
        <taxon>Actinomycetota</taxon>
        <taxon>Actinomycetes</taxon>
        <taxon>Pseudonocardiales</taxon>
        <taxon>Pseudonocardiaceae</taxon>
        <taxon>Kutzneria</taxon>
    </lineage>
</organism>
<feature type="domain" description="ABC transmembrane type-1" evidence="8">
    <location>
        <begin position="56"/>
        <end position="238"/>
    </location>
</feature>
<evidence type="ECO:0000256" key="1">
    <source>
        <dbReference type="ARBA" id="ARBA00004651"/>
    </source>
</evidence>
<comment type="similarity">
    <text evidence="7">Belongs to the binding-protein-dependent transport system permease family.</text>
</comment>
<name>A0ABR6BLW9_9PSEU</name>
<dbReference type="RefSeq" id="WP_318296571.1">
    <property type="nucleotide sequence ID" value="NZ_BAAABQ010000072.1"/>
</dbReference>
<protein>
    <submittedName>
        <fullName evidence="9">NitT/TauT family transport system permease protein</fullName>
    </submittedName>
</protein>
<accession>A0ABR6BLW9</accession>
<dbReference type="PANTHER" id="PTHR30151">
    <property type="entry name" value="ALKANE SULFONATE ABC TRANSPORTER-RELATED, MEMBRANE SUBUNIT"/>
    <property type="match status" value="1"/>
</dbReference>
<feature type="transmembrane region" description="Helical" evidence="7">
    <location>
        <begin position="60"/>
        <end position="85"/>
    </location>
</feature>
<keyword evidence="10" id="KW-1185">Reference proteome</keyword>
<feature type="transmembrane region" description="Helical" evidence="7">
    <location>
        <begin position="185"/>
        <end position="207"/>
    </location>
</feature>
<evidence type="ECO:0000313" key="10">
    <source>
        <dbReference type="Proteomes" id="UP000517916"/>
    </source>
</evidence>
<evidence type="ECO:0000256" key="2">
    <source>
        <dbReference type="ARBA" id="ARBA00022448"/>
    </source>
</evidence>
<feature type="transmembrane region" description="Helical" evidence="7">
    <location>
        <begin position="122"/>
        <end position="141"/>
    </location>
</feature>
<dbReference type="CDD" id="cd06261">
    <property type="entry name" value="TM_PBP2"/>
    <property type="match status" value="1"/>
</dbReference>
<keyword evidence="5 7" id="KW-1133">Transmembrane helix</keyword>
<dbReference type="EMBL" id="JACJID010000004">
    <property type="protein sequence ID" value="MBA8927878.1"/>
    <property type="molecule type" value="Genomic_DNA"/>
</dbReference>
<feature type="transmembrane region" description="Helical" evidence="7">
    <location>
        <begin position="97"/>
        <end position="116"/>
    </location>
</feature>
<comment type="caution">
    <text evidence="9">The sequence shown here is derived from an EMBL/GenBank/DDBJ whole genome shotgun (WGS) entry which is preliminary data.</text>
</comment>
<evidence type="ECO:0000256" key="4">
    <source>
        <dbReference type="ARBA" id="ARBA00022692"/>
    </source>
</evidence>
<feature type="transmembrane region" description="Helical" evidence="7">
    <location>
        <begin position="219"/>
        <end position="241"/>
    </location>
</feature>